<comment type="caution">
    <text evidence="3">The sequence shown here is derived from an EMBL/GenBank/DDBJ whole genome shotgun (WGS) entry which is preliminary data.</text>
</comment>
<dbReference type="EMBL" id="JACAZI010000004">
    <property type="protein sequence ID" value="KAF7361605.1"/>
    <property type="molecule type" value="Genomic_DNA"/>
</dbReference>
<feature type="domain" description="Xylanolytic transcriptional activator regulatory" evidence="2">
    <location>
        <begin position="619"/>
        <end position="691"/>
    </location>
</feature>
<dbReference type="GO" id="GO:0003700">
    <property type="term" value="F:DNA-binding transcription factor activity"/>
    <property type="evidence" value="ECO:0007669"/>
    <property type="project" value="InterPro"/>
</dbReference>
<evidence type="ECO:0000256" key="1">
    <source>
        <dbReference type="ARBA" id="ARBA00023242"/>
    </source>
</evidence>
<reference evidence="3" key="1">
    <citation type="submission" date="2020-05" db="EMBL/GenBank/DDBJ databases">
        <title>Mycena genomes resolve the evolution of fungal bioluminescence.</title>
        <authorList>
            <person name="Tsai I.J."/>
        </authorList>
    </citation>
    <scope>NUCLEOTIDE SEQUENCE</scope>
    <source>
        <strain evidence="3">CCC161011</strain>
    </source>
</reference>
<organism evidence="3 4">
    <name type="scientific">Mycena venus</name>
    <dbReference type="NCBI Taxonomy" id="2733690"/>
    <lineage>
        <taxon>Eukaryota</taxon>
        <taxon>Fungi</taxon>
        <taxon>Dikarya</taxon>
        <taxon>Basidiomycota</taxon>
        <taxon>Agaricomycotina</taxon>
        <taxon>Agaricomycetes</taxon>
        <taxon>Agaricomycetidae</taxon>
        <taxon>Agaricales</taxon>
        <taxon>Marasmiineae</taxon>
        <taxon>Mycenaceae</taxon>
        <taxon>Mycena</taxon>
    </lineage>
</organism>
<gene>
    <name evidence="3" type="ORF">MVEN_00503700</name>
</gene>
<dbReference type="OrthoDB" id="4456959at2759"/>
<protein>
    <submittedName>
        <fullName evidence="3">Zn(2)-C6 fungal-type domain-containing protein</fullName>
    </submittedName>
</protein>
<dbReference type="AlphaFoldDB" id="A0A8H6YI67"/>
<name>A0A8H6YI67_9AGAR</name>
<dbReference type="PANTHER" id="PTHR46910:SF38">
    <property type="entry name" value="ZN(2)-C6 FUNGAL-TYPE DOMAIN-CONTAINING PROTEIN"/>
    <property type="match status" value="1"/>
</dbReference>
<dbReference type="PANTHER" id="PTHR46910">
    <property type="entry name" value="TRANSCRIPTION FACTOR PDR1"/>
    <property type="match status" value="1"/>
</dbReference>
<accession>A0A8H6YI67</accession>
<keyword evidence="1" id="KW-0539">Nucleus</keyword>
<proteinExistence type="predicted"/>
<dbReference type="GO" id="GO:0008270">
    <property type="term" value="F:zinc ion binding"/>
    <property type="evidence" value="ECO:0007669"/>
    <property type="project" value="InterPro"/>
</dbReference>
<dbReference type="GO" id="GO:0003677">
    <property type="term" value="F:DNA binding"/>
    <property type="evidence" value="ECO:0007669"/>
    <property type="project" value="InterPro"/>
</dbReference>
<dbReference type="InterPro" id="IPR050987">
    <property type="entry name" value="AtrR-like"/>
</dbReference>
<dbReference type="InterPro" id="IPR007219">
    <property type="entry name" value="XnlR_reg_dom"/>
</dbReference>
<dbReference type="SMART" id="SM00906">
    <property type="entry name" value="Fungal_trans"/>
    <property type="match status" value="1"/>
</dbReference>
<evidence type="ECO:0000259" key="2">
    <source>
        <dbReference type="SMART" id="SM00906"/>
    </source>
</evidence>
<evidence type="ECO:0000313" key="4">
    <source>
        <dbReference type="Proteomes" id="UP000620124"/>
    </source>
</evidence>
<dbReference type="GO" id="GO:0006351">
    <property type="term" value="P:DNA-templated transcription"/>
    <property type="evidence" value="ECO:0007669"/>
    <property type="project" value="InterPro"/>
</dbReference>
<keyword evidence="4" id="KW-1185">Reference proteome</keyword>
<sequence>MPSLKRPEFWTINPWLLPPPGEADPKYSFPEEDLLPILVDLYFLEINPFWPVLHRPTFERKVADNLHLRDHRFGNTVLMVCSLGARHSDDRRVLLDGAEDHDFRSAGWKWYRQVSVIPKYLIYKPDLYELQTVALSALYVQYSPRKPKDLSGRSFPPTEAQCIMAFDSALNAWLNDIPEHLRWDPARENILHFNQSALLYAAYYNVQILVHRPFIPAPFEASPPGALPSLVICSNAARSCVRIFDAYERRGIQAKYNILASPVALAAAIVLLLSAWSGKKSDFAYNPSKELDQVHSCLKIMKEAENKYVGAGRYTDMLNRLLYARVGSLFCDVLPPSIRQRLDGSPKPIRHRLPPEHQYRENGADWSHRTGLDGAFTHLTQMYDPTNIDMPPFPVDMAVNTDIMAMWPTAPSGFHVDDWSYFMSEDMSGQQFNQFSSELGQANLYGETDQLQTYLCVFRVSMELPPIKRSIVTQKRVEFWTPPSWVLPPPGDNIPQYSFPPPDLLPTLVERYFEEVNPFWPVLHRPTFDRKVTDKLHLRDHKFGSTLLMVCSLGARYSDDPRVVLEGIEDRARHSAGWKWHSQVRVIPKHLIYKPDLYELQTVALSALYLQAFASTALCWNQVGFGLRRAQDVGAHRYRPQAYPTAETEQWKRVFWVLLCLEWLSGTFIGRPLAIHDQDFDQELPIDCDDEYWDLPEPNQFKQPKDKPSNLSYFICYAKLLEIEAAVATTLYSARKPKDLGGHPLPPTEAQCIVAFDSALNSWLDSVPEHLRWDPTRRNIRHLTQSALLYTGISAFMKAAESRYDILQQRITTSKCCYTDHSYPPLSKTLPQVLCLPLRSVPMRRVLAFASSMPMNDAEFRSIIIS</sequence>
<dbReference type="CDD" id="cd12148">
    <property type="entry name" value="fungal_TF_MHR"/>
    <property type="match status" value="2"/>
</dbReference>
<dbReference type="Proteomes" id="UP000620124">
    <property type="component" value="Unassembled WGS sequence"/>
</dbReference>
<evidence type="ECO:0000313" key="3">
    <source>
        <dbReference type="EMBL" id="KAF7361605.1"/>
    </source>
</evidence>
<dbReference type="Pfam" id="PF04082">
    <property type="entry name" value="Fungal_trans"/>
    <property type="match status" value="2"/>
</dbReference>